<gene>
    <name evidence="2" type="ORF">ERS007657_04246</name>
    <name evidence="3" type="ORF">ERS007720_04789</name>
    <name evidence="4" type="ORF">ERS007741_04712</name>
</gene>
<evidence type="ECO:0000313" key="2">
    <source>
        <dbReference type="EMBL" id="CFS14649.1"/>
    </source>
</evidence>
<evidence type="ECO:0000313" key="4">
    <source>
        <dbReference type="EMBL" id="COX76213.1"/>
    </source>
</evidence>
<accession>A0A655JSX8</accession>
<dbReference type="EMBL" id="CSAJ01001162">
    <property type="protein sequence ID" value="COX67954.1"/>
    <property type="molecule type" value="Genomic_DNA"/>
</dbReference>
<feature type="region of interest" description="Disordered" evidence="1">
    <location>
        <begin position="1"/>
        <end position="26"/>
    </location>
</feature>
<protein>
    <submittedName>
        <fullName evidence="4">Uncharacterized protein</fullName>
    </submittedName>
</protein>
<dbReference type="Proteomes" id="UP000046680">
    <property type="component" value="Unassembled WGS sequence"/>
</dbReference>
<evidence type="ECO:0000313" key="5">
    <source>
        <dbReference type="Proteomes" id="UP000044938"/>
    </source>
</evidence>
<dbReference type="AlphaFoldDB" id="A0A655JSX8"/>
<dbReference type="EMBL" id="CHKL01001164">
    <property type="protein sequence ID" value="COX76213.1"/>
    <property type="molecule type" value="Genomic_DNA"/>
</dbReference>
<feature type="compositionally biased region" description="Basic and acidic residues" evidence="1">
    <location>
        <begin position="8"/>
        <end position="17"/>
    </location>
</feature>
<evidence type="ECO:0000313" key="6">
    <source>
        <dbReference type="Proteomes" id="UP000046680"/>
    </source>
</evidence>
<proteinExistence type="predicted"/>
<evidence type="ECO:0000313" key="7">
    <source>
        <dbReference type="Proteomes" id="UP000048600"/>
    </source>
</evidence>
<evidence type="ECO:0000256" key="1">
    <source>
        <dbReference type="SAM" id="MobiDB-lite"/>
    </source>
</evidence>
<dbReference type="EMBL" id="CGCX01002654">
    <property type="protein sequence ID" value="CFS14649.1"/>
    <property type="molecule type" value="Genomic_DNA"/>
</dbReference>
<dbReference type="Proteomes" id="UP000044938">
    <property type="component" value="Unassembled WGS sequence"/>
</dbReference>
<dbReference type="Proteomes" id="UP000048600">
    <property type="component" value="Unassembled WGS sequence"/>
</dbReference>
<sequence length="110" mass="11936">MEPGTDALVDHQTDRGPHPYSGIEHMDSDGVFRVESIQRGGGAQTRDGVPPHEHIESRQAAQQVRLLCRVDPVPNANEAAVFHLDVELLAGHDREQLRGGGEPAGLLENC</sequence>
<organism evidence="4 7">
    <name type="scientific">Mycobacterium tuberculosis</name>
    <dbReference type="NCBI Taxonomy" id="1773"/>
    <lineage>
        <taxon>Bacteria</taxon>
        <taxon>Bacillati</taxon>
        <taxon>Actinomycetota</taxon>
        <taxon>Actinomycetes</taxon>
        <taxon>Mycobacteriales</taxon>
        <taxon>Mycobacteriaceae</taxon>
        <taxon>Mycobacterium</taxon>
        <taxon>Mycobacterium tuberculosis complex</taxon>
    </lineage>
</organism>
<evidence type="ECO:0000313" key="3">
    <source>
        <dbReference type="EMBL" id="COX67954.1"/>
    </source>
</evidence>
<reference evidence="5 6" key="1">
    <citation type="submission" date="2015-03" db="EMBL/GenBank/DDBJ databases">
        <authorList>
            <consortium name="Pathogen Informatics"/>
        </authorList>
    </citation>
    <scope>NUCLEOTIDE SEQUENCE [LARGE SCALE GENOMIC DNA]</scope>
    <source>
        <strain evidence="2 6">C09601061</strain>
        <strain evidence="3 5">M09401471</strain>
        <strain evidence="4 7">P00601463</strain>
    </source>
</reference>
<name>A0A655JSX8_MYCTX</name>